<evidence type="ECO:0000313" key="3">
    <source>
        <dbReference type="EMBL" id="AIG62670.1"/>
    </source>
</evidence>
<dbReference type="PANTHER" id="PTHR46401:SF2">
    <property type="entry name" value="GLYCOSYLTRANSFERASE WBBK-RELATED"/>
    <property type="match status" value="1"/>
</dbReference>
<dbReference type="InterPro" id="IPR001296">
    <property type="entry name" value="Glyco_trans_1"/>
</dbReference>
<dbReference type="EMBL" id="KJ778792">
    <property type="protein sequence ID" value="AIG62670.1"/>
    <property type="molecule type" value="Genomic_DNA"/>
</dbReference>
<sequence>MCKKILIIGASPPPYTGQSISLEKLKNTLENDSDFKVRHINLAPKFGHTTGKFNIIRCSQTIYILLSYIWNLLLFKPNIIYMTKGSSKWGFVRDYAFQLLMKMFSSNTKFVVHLKGGNYDSFYESSTELLKKCIVNFLKNCDSIIVLGPSLIKMYDFCPDIKSKIRVVFNALPQDTVNNYVKENTDTVNVVFLSNLIISKGYLDVLQASLEVSKFNIHFHFAGDFMLSPDDEDDKGDLKKRKEEFNNFIINNGLENNITYHGVLVGNKKNDLLKLGDIFILPTYYHVPSYTISIIEAMSFRNAIISTNYRSIPDIVYEGRNAIFVKPKKPEDIVNAITYLYENRNVLIAYQNNSYEYYHKKHIWSKHYSAMKEIFISEKAK</sequence>
<dbReference type="SUPFAM" id="SSF53756">
    <property type="entry name" value="UDP-Glycosyltransferase/glycogen phosphorylase"/>
    <property type="match status" value="1"/>
</dbReference>
<proteinExistence type="predicted"/>
<dbReference type="PANTHER" id="PTHR46401">
    <property type="entry name" value="GLYCOSYLTRANSFERASE WBBK-RELATED"/>
    <property type="match status" value="1"/>
</dbReference>
<evidence type="ECO:0000256" key="1">
    <source>
        <dbReference type="ARBA" id="ARBA00022679"/>
    </source>
</evidence>
<dbReference type="CDD" id="cd03801">
    <property type="entry name" value="GT4_PimA-like"/>
    <property type="match status" value="1"/>
</dbReference>
<dbReference type="Pfam" id="PF00534">
    <property type="entry name" value="Glycos_transf_1"/>
    <property type="match status" value="1"/>
</dbReference>
<feature type="domain" description="Glycosyl transferase family 1" evidence="2">
    <location>
        <begin position="183"/>
        <end position="354"/>
    </location>
</feature>
<reference evidence="3" key="1">
    <citation type="journal article" date="2016" name="PLoS ONE">
        <title>Comparison of O-Antigen Gene Clusters of All O-Serogroups of Escherichia coli and Proposal for Adopting a New Nomenclature for O-Typing.</title>
        <authorList>
            <person name="DebRoy C."/>
            <person name="Fratamico P.M."/>
            <person name="Yan X."/>
            <person name="Baranzoni G."/>
            <person name="Liu Y."/>
            <person name="Needleman D.S."/>
            <person name="Tebbs R."/>
            <person name="O'Connell C.D."/>
            <person name="Allred A."/>
            <person name="Swimley M."/>
            <person name="Mwangi M."/>
            <person name="Kapur V."/>
            <person name="Raygoza Garay J.A."/>
            <person name="Roberts E.L."/>
            <person name="Katani R."/>
        </authorList>
    </citation>
    <scope>NUCLEOTIDE SEQUENCE</scope>
    <source>
        <strain evidence="3">6941-60</strain>
    </source>
</reference>
<dbReference type="GO" id="GO:0016757">
    <property type="term" value="F:glycosyltransferase activity"/>
    <property type="evidence" value="ECO:0007669"/>
    <property type="project" value="InterPro"/>
</dbReference>
<gene>
    <name evidence="3" type="primary">wfgR</name>
</gene>
<dbReference type="Gene3D" id="3.40.50.2000">
    <property type="entry name" value="Glycogen Phosphorylase B"/>
    <property type="match status" value="2"/>
</dbReference>
<keyword evidence="1 3" id="KW-0808">Transferase</keyword>
<dbReference type="AlphaFoldDB" id="A0A0B4N3V8"/>
<organism evidence="3">
    <name type="scientific">Escherichia coli</name>
    <dbReference type="NCBI Taxonomy" id="562"/>
    <lineage>
        <taxon>Bacteria</taxon>
        <taxon>Pseudomonadati</taxon>
        <taxon>Pseudomonadota</taxon>
        <taxon>Gammaproteobacteria</taxon>
        <taxon>Enterobacterales</taxon>
        <taxon>Enterobacteriaceae</taxon>
        <taxon>Escherichia</taxon>
    </lineage>
</organism>
<protein>
    <submittedName>
        <fullName evidence="3">Glycosyl transferases group 1</fullName>
    </submittedName>
</protein>
<evidence type="ECO:0000259" key="2">
    <source>
        <dbReference type="Pfam" id="PF00534"/>
    </source>
</evidence>
<name>A0A0B4N3V8_ECOLX</name>
<accession>A0A0B4N3V8</accession>